<dbReference type="eggNOG" id="COG0340">
    <property type="taxonomic scope" value="Bacteria"/>
</dbReference>
<dbReference type="HOGENOM" id="CLU_051096_0_1_9"/>
<organism evidence="3 4">
    <name type="scientific">Clostridium acetobutylicum (strain ATCC 824 / DSM 792 / JCM 1419 / IAM 19013 / LMG 5710 / NBRC 13948 / NRRL B-527 / VKM B-1787 / 2291 / W)</name>
    <dbReference type="NCBI Taxonomy" id="272562"/>
    <lineage>
        <taxon>Bacteria</taxon>
        <taxon>Bacillati</taxon>
        <taxon>Bacillota</taxon>
        <taxon>Clostridia</taxon>
        <taxon>Eubacteriales</taxon>
        <taxon>Clostridiaceae</taxon>
        <taxon>Clostridium</taxon>
    </lineage>
</organism>
<reference evidence="3 4" key="1">
    <citation type="journal article" date="2001" name="J. Bacteriol.">
        <title>Genome sequence and comparative analysis of the solvent-producing bacterium Clostridium acetobutylicum.</title>
        <authorList>
            <person name="Nolling J."/>
            <person name="Breton G."/>
            <person name="Omelchenko M.V."/>
            <person name="Makarova K.S."/>
            <person name="Zeng Q."/>
            <person name="Gibson R."/>
            <person name="Lee H.M."/>
            <person name="Dubois J."/>
            <person name="Qiu D."/>
            <person name="Hitti J."/>
            <person name="Wolf Y.I."/>
            <person name="Tatusov R.L."/>
            <person name="Sabathe F."/>
            <person name="Doucette-Stamm L."/>
            <person name="Soucaille P."/>
            <person name="Daly M.J."/>
            <person name="Bennett G.N."/>
            <person name="Koonin E.V."/>
            <person name="Smith D.R."/>
        </authorList>
    </citation>
    <scope>NUCLEOTIDE SEQUENCE [LARGE SCALE GENOMIC DNA]</scope>
    <source>
        <strain evidence="4">ATCC 824 / DSM 792 / JCM 1419 / LMG 5710 / VKM B-1787</strain>
    </source>
</reference>
<dbReference type="KEGG" id="cac:CA_C0212"/>
<dbReference type="GO" id="GO:0004077">
    <property type="term" value="F:biotin--[biotin carboxyl-carrier protein] ligase activity"/>
    <property type="evidence" value="ECO:0007669"/>
    <property type="project" value="InterPro"/>
</dbReference>
<dbReference type="Pfam" id="PF08279">
    <property type="entry name" value="HTH_11"/>
    <property type="match status" value="1"/>
</dbReference>
<dbReference type="STRING" id="272562.CA_C0212"/>
<dbReference type="SUPFAM" id="SSF55681">
    <property type="entry name" value="Class II aaRS and biotin synthetases"/>
    <property type="match status" value="1"/>
</dbReference>
<dbReference type="PIR" id="G96925">
    <property type="entry name" value="G96925"/>
</dbReference>
<evidence type="ECO:0000313" key="3">
    <source>
        <dbReference type="EMBL" id="AAK78194.1"/>
    </source>
</evidence>
<dbReference type="InterPro" id="IPR045864">
    <property type="entry name" value="aa-tRNA-synth_II/BPL/LPL"/>
</dbReference>
<dbReference type="PATRIC" id="fig|272562.8.peg.397"/>
<name>Q97MI5_CLOAB</name>
<gene>
    <name evidence="3" type="ordered locus">CA_C0212</name>
</gene>
<dbReference type="Pfam" id="PF03099">
    <property type="entry name" value="BPL_LplA_LipB"/>
    <property type="match status" value="1"/>
</dbReference>
<protein>
    <submittedName>
        <fullName evidence="3">Biotin-(Acetyl-CoA carboxylase) ligase</fullName>
    </submittedName>
</protein>
<keyword evidence="1 3" id="KW-0436">Ligase</keyword>
<dbReference type="PANTHER" id="PTHR12835:SF5">
    <property type="entry name" value="BIOTIN--PROTEIN LIGASE"/>
    <property type="match status" value="1"/>
</dbReference>
<dbReference type="GO" id="GO:0016740">
    <property type="term" value="F:transferase activity"/>
    <property type="evidence" value="ECO:0007669"/>
    <property type="project" value="UniProtKB-ARBA"/>
</dbReference>
<feature type="domain" description="BPL/LPL catalytic" evidence="2">
    <location>
        <begin position="70"/>
        <end position="258"/>
    </location>
</feature>
<dbReference type="Gene3D" id="3.30.930.10">
    <property type="entry name" value="Bira Bifunctional Protein, Domain 2"/>
    <property type="match status" value="1"/>
</dbReference>
<dbReference type="NCBIfam" id="TIGR00121">
    <property type="entry name" value="birA_ligase"/>
    <property type="match status" value="1"/>
</dbReference>
<dbReference type="InterPro" id="IPR036388">
    <property type="entry name" value="WH-like_DNA-bd_sf"/>
</dbReference>
<proteinExistence type="predicted"/>
<dbReference type="EMBL" id="AE001437">
    <property type="protein sequence ID" value="AAK78194.1"/>
    <property type="molecule type" value="Genomic_DNA"/>
</dbReference>
<sequence length="269" mass="30422">MAGVKIRVLEILKKNSNDFVSGQRISDELGITRTAIWKNIKSLKDNGYTILSLTNKGYKLVDCPDTLTYEEINEDLKTKFIGRKIVHFDSIESTNIEAKKLAEQGEKEGTIVVAEEQTLGKARMGEKWYSPRGEGIWMSIILKPKISPEFAAEVTNATVEAVGKALIKIEPSVEIKKPNDIFVNDKKMCGILTEIDGELNLLNYVIVGIGINVNQEQFPESMKLKYTSLRICKNKVFLRKKLLCDILNNIEPMYEDLLMKIRKPSHRGS</sequence>
<accession>Q97MI5</accession>
<dbReference type="eggNOG" id="COG1654">
    <property type="taxonomic scope" value="Bacteria"/>
</dbReference>
<evidence type="ECO:0000256" key="1">
    <source>
        <dbReference type="ARBA" id="ARBA00022598"/>
    </source>
</evidence>
<dbReference type="Gene3D" id="1.10.10.10">
    <property type="entry name" value="Winged helix-like DNA-binding domain superfamily/Winged helix DNA-binding domain"/>
    <property type="match status" value="1"/>
</dbReference>
<dbReference type="AlphaFoldDB" id="Q97MI5"/>
<dbReference type="GO" id="GO:0009249">
    <property type="term" value="P:protein lipoylation"/>
    <property type="evidence" value="ECO:0007669"/>
    <property type="project" value="UniProtKB-ARBA"/>
</dbReference>
<dbReference type="PROSITE" id="PS51733">
    <property type="entry name" value="BPL_LPL_CATALYTIC"/>
    <property type="match status" value="1"/>
</dbReference>
<dbReference type="OrthoDB" id="9807064at2"/>
<dbReference type="InterPro" id="IPR004143">
    <property type="entry name" value="BPL_LPL_catalytic"/>
</dbReference>
<dbReference type="InterPro" id="IPR004408">
    <property type="entry name" value="Biotin_CoA_COase_ligase"/>
</dbReference>
<dbReference type="GeneID" id="44996704"/>
<evidence type="ECO:0000313" key="4">
    <source>
        <dbReference type="Proteomes" id="UP000000814"/>
    </source>
</evidence>
<dbReference type="SUPFAM" id="SSF46785">
    <property type="entry name" value="Winged helix' DNA-binding domain"/>
    <property type="match status" value="1"/>
</dbReference>
<evidence type="ECO:0000259" key="2">
    <source>
        <dbReference type="PROSITE" id="PS51733"/>
    </source>
</evidence>
<dbReference type="InterPro" id="IPR036390">
    <property type="entry name" value="WH_DNA-bd_sf"/>
</dbReference>
<dbReference type="PANTHER" id="PTHR12835">
    <property type="entry name" value="BIOTIN PROTEIN LIGASE"/>
    <property type="match status" value="1"/>
</dbReference>
<dbReference type="Proteomes" id="UP000000814">
    <property type="component" value="Chromosome"/>
</dbReference>
<dbReference type="GO" id="GO:0005737">
    <property type="term" value="C:cytoplasm"/>
    <property type="evidence" value="ECO:0007669"/>
    <property type="project" value="TreeGrafter"/>
</dbReference>
<dbReference type="InterPro" id="IPR013196">
    <property type="entry name" value="HTH_11"/>
</dbReference>
<keyword evidence="4" id="KW-1185">Reference proteome</keyword>
<dbReference type="CDD" id="cd16442">
    <property type="entry name" value="BPL"/>
    <property type="match status" value="1"/>
</dbReference>
<dbReference type="RefSeq" id="WP_010963536.1">
    <property type="nucleotide sequence ID" value="NC_003030.1"/>
</dbReference>